<evidence type="ECO:0000256" key="6">
    <source>
        <dbReference type="PROSITE-ProRule" id="PRU10141"/>
    </source>
</evidence>
<dbReference type="InterPro" id="IPR017441">
    <property type="entry name" value="Protein_kinase_ATP_BS"/>
</dbReference>
<dbReference type="FunFam" id="1.10.510.10:FF:000571">
    <property type="entry name" value="Maternal embryonic leucine zipper kinase"/>
    <property type="match status" value="1"/>
</dbReference>
<keyword evidence="3 6" id="KW-0547">Nucleotide-binding</keyword>
<gene>
    <name evidence="10" type="primary">AlNc14C1071G12756</name>
    <name evidence="10" type="ORF">ALNC14_142190</name>
</gene>
<keyword evidence="1 7" id="KW-0723">Serine/threonine-protein kinase</keyword>
<feature type="binding site" evidence="6">
    <location>
        <position position="43"/>
    </location>
    <ligand>
        <name>ATP</name>
        <dbReference type="ChEBI" id="CHEBI:30616"/>
    </ligand>
</feature>
<accession>F0X2H6</accession>
<dbReference type="SUPFAM" id="SSF56112">
    <property type="entry name" value="Protein kinase-like (PK-like)"/>
    <property type="match status" value="1"/>
</dbReference>
<dbReference type="PANTHER" id="PTHR24345">
    <property type="entry name" value="SERINE/THREONINE-PROTEIN KINASE PLK"/>
    <property type="match status" value="1"/>
</dbReference>
<keyword evidence="2" id="KW-0808">Transferase</keyword>
<dbReference type="GO" id="GO:0005524">
    <property type="term" value="F:ATP binding"/>
    <property type="evidence" value="ECO:0007669"/>
    <property type="project" value="UniProtKB-UniRule"/>
</dbReference>
<dbReference type="AlphaFoldDB" id="F0X2H6"/>
<organism evidence="10">
    <name type="scientific">Albugo laibachii Nc14</name>
    <dbReference type="NCBI Taxonomy" id="890382"/>
    <lineage>
        <taxon>Eukaryota</taxon>
        <taxon>Sar</taxon>
        <taxon>Stramenopiles</taxon>
        <taxon>Oomycota</taxon>
        <taxon>Peronosporomycetes</taxon>
        <taxon>Albuginales</taxon>
        <taxon>Albuginaceae</taxon>
        <taxon>Albugo</taxon>
    </lineage>
</organism>
<dbReference type="PROSITE" id="PS00108">
    <property type="entry name" value="PROTEIN_KINASE_ST"/>
    <property type="match status" value="1"/>
</dbReference>
<dbReference type="HOGENOM" id="CLU_606105_0_0_1"/>
<evidence type="ECO:0000256" key="3">
    <source>
        <dbReference type="ARBA" id="ARBA00022741"/>
    </source>
</evidence>
<reference evidence="10" key="2">
    <citation type="submission" date="2011-02" db="EMBL/GenBank/DDBJ databases">
        <authorList>
            <person name="MacLean D."/>
        </authorList>
    </citation>
    <scope>NUCLEOTIDE SEQUENCE</scope>
</reference>
<evidence type="ECO:0000256" key="2">
    <source>
        <dbReference type="ARBA" id="ARBA00022679"/>
    </source>
</evidence>
<feature type="region of interest" description="Disordered" evidence="8">
    <location>
        <begin position="289"/>
        <end position="319"/>
    </location>
</feature>
<dbReference type="InterPro" id="IPR000719">
    <property type="entry name" value="Prot_kinase_dom"/>
</dbReference>
<comment type="similarity">
    <text evidence="7">Belongs to the protein kinase superfamily.</text>
</comment>
<dbReference type="EMBL" id="FR824862">
    <property type="protein sequence ID" value="CCA28075.1"/>
    <property type="molecule type" value="Genomic_DNA"/>
</dbReference>
<sequence>MCSLEALHPKINDYQIIKLIGQGASAKVYSATRQSTTQSVAIKLIDKSALFQSELVQKVTQEIALHQSLNHPNILSVYDTFKDDRNFYMILELCPRGSLADACKKTEFCVKKNLDRERLKAVFCHIVEGVRYLHEEARVIHRDLKLANVLLTDDYRAKISDFGLATSILDHHSTFCGTPNFLAPEILDSNDSYSEQVDIWSLGCMLHCLLLGKPPFEGKKVSETLRNISRVRQTPLALSDELPSGAADLIRRLLHPIASKRPTAREILRHAWLKPLDEAKSQFSLKNGTEDQYVTPKRPPRKSHTRCMTKKSRDKRRMRHRPFQLSSSDTVSGLCLAKDDQISELSFSQSEVVQAEIPDSSNKVDFSAHEMMEMKQIEDFVALQSSNSDGIGGELVSRIMIKAEIKDVPCLGIGMQGEDLCWTCFEDRMNGVALYVGSKISLVITRLHFATM</sequence>
<dbReference type="InterPro" id="IPR008271">
    <property type="entry name" value="Ser/Thr_kinase_AS"/>
</dbReference>
<evidence type="ECO:0000256" key="4">
    <source>
        <dbReference type="ARBA" id="ARBA00022777"/>
    </source>
</evidence>
<evidence type="ECO:0000256" key="1">
    <source>
        <dbReference type="ARBA" id="ARBA00022527"/>
    </source>
</evidence>
<reference evidence="10" key="1">
    <citation type="journal article" date="2011" name="PLoS Biol.">
        <title>Gene gain and loss during evolution of obligate parasitism in the white rust pathogen of Arabidopsis thaliana.</title>
        <authorList>
            <person name="Kemen E."/>
            <person name="Gardiner A."/>
            <person name="Schultz-Larsen T."/>
            <person name="Kemen A.C."/>
            <person name="Balmuth A.L."/>
            <person name="Robert-Seilaniantz A."/>
            <person name="Bailey K."/>
            <person name="Holub E."/>
            <person name="Studholme D.J."/>
            <person name="Maclean D."/>
            <person name="Jones J.D."/>
        </authorList>
    </citation>
    <scope>NUCLEOTIDE SEQUENCE</scope>
</reference>
<keyword evidence="5 6" id="KW-0067">ATP-binding</keyword>
<evidence type="ECO:0000256" key="8">
    <source>
        <dbReference type="SAM" id="MobiDB-lite"/>
    </source>
</evidence>
<dbReference type="GO" id="GO:0005634">
    <property type="term" value="C:nucleus"/>
    <property type="evidence" value="ECO:0007669"/>
    <property type="project" value="TreeGrafter"/>
</dbReference>
<evidence type="ECO:0000256" key="7">
    <source>
        <dbReference type="RuleBase" id="RU000304"/>
    </source>
</evidence>
<protein>
    <submittedName>
        <fullName evidence="10">Protein kinase putative</fullName>
    </submittedName>
</protein>
<dbReference type="PROSITE" id="PS00107">
    <property type="entry name" value="PROTEIN_KINASE_ATP"/>
    <property type="match status" value="1"/>
</dbReference>
<evidence type="ECO:0000256" key="5">
    <source>
        <dbReference type="ARBA" id="ARBA00022840"/>
    </source>
</evidence>
<dbReference type="PROSITE" id="PS50011">
    <property type="entry name" value="PROTEIN_KINASE_DOM"/>
    <property type="match status" value="1"/>
</dbReference>
<dbReference type="FunFam" id="3.30.200.20:FF:000042">
    <property type="entry name" value="Aurora kinase A"/>
    <property type="match status" value="1"/>
</dbReference>
<evidence type="ECO:0000313" key="10">
    <source>
        <dbReference type="EMBL" id="CCA28075.1"/>
    </source>
</evidence>
<dbReference type="PANTHER" id="PTHR24345:SF91">
    <property type="entry name" value="SERINE_THREONINE-PROTEIN KINASE PLK4"/>
    <property type="match status" value="1"/>
</dbReference>
<evidence type="ECO:0000259" key="9">
    <source>
        <dbReference type="PROSITE" id="PS50011"/>
    </source>
</evidence>
<dbReference type="GO" id="GO:0004674">
    <property type="term" value="F:protein serine/threonine kinase activity"/>
    <property type="evidence" value="ECO:0007669"/>
    <property type="project" value="UniProtKB-KW"/>
</dbReference>
<dbReference type="InterPro" id="IPR011009">
    <property type="entry name" value="Kinase-like_dom_sf"/>
</dbReference>
<feature type="domain" description="Protein kinase" evidence="9">
    <location>
        <begin position="14"/>
        <end position="273"/>
    </location>
</feature>
<keyword evidence="4 10" id="KW-0418">Kinase</keyword>
<dbReference type="Gene3D" id="1.10.510.10">
    <property type="entry name" value="Transferase(Phosphotransferase) domain 1"/>
    <property type="match status" value="1"/>
</dbReference>
<feature type="compositionally biased region" description="Basic residues" evidence="8">
    <location>
        <begin position="298"/>
        <end position="319"/>
    </location>
</feature>
<name>F0X2H6_9STRA</name>
<dbReference type="Pfam" id="PF00069">
    <property type="entry name" value="Pkinase"/>
    <property type="match status" value="1"/>
</dbReference>
<dbReference type="SMART" id="SM00220">
    <property type="entry name" value="S_TKc"/>
    <property type="match status" value="1"/>
</dbReference>
<proteinExistence type="inferred from homology"/>